<dbReference type="Proteomes" id="UP001428341">
    <property type="component" value="Unassembled WGS sequence"/>
</dbReference>
<dbReference type="InterPro" id="IPR023213">
    <property type="entry name" value="CAT-like_dom_sf"/>
</dbReference>
<protein>
    <submittedName>
        <fullName evidence="3">Uncharacterized protein</fullName>
    </submittedName>
</protein>
<accession>A0AAP0MS33</accession>
<name>A0AAP0MS33_9ROSI</name>
<dbReference type="Pfam" id="PF02458">
    <property type="entry name" value="Transferase"/>
    <property type="match status" value="1"/>
</dbReference>
<dbReference type="PANTHER" id="PTHR31147">
    <property type="entry name" value="ACYL TRANSFERASE 4"/>
    <property type="match status" value="1"/>
</dbReference>
<keyword evidence="4" id="KW-1185">Reference proteome</keyword>
<keyword evidence="2" id="KW-0808">Transferase</keyword>
<dbReference type="PANTHER" id="PTHR31147:SF66">
    <property type="entry name" value="OS05G0315700 PROTEIN"/>
    <property type="match status" value="1"/>
</dbReference>
<comment type="caution">
    <text evidence="3">The sequence shown here is derived from an EMBL/GenBank/DDBJ whole genome shotgun (WGS) entry which is preliminary data.</text>
</comment>
<organism evidence="3 4">
    <name type="scientific">Citrus x changshan-huyou</name>
    <dbReference type="NCBI Taxonomy" id="2935761"/>
    <lineage>
        <taxon>Eukaryota</taxon>
        <taxon>Viridiplantae</taxon>
        <taxon>Streptophyta</taxon>
        <taxon>Embryophyta</taxon>
        <taxon>Tracheophyta</taxon>
        <taxon>Spermatophyta</taxon>
        <taxon>Magnoliopsida</taxon>
        <taxon>eudicotyledons</taxon>
        <taxon>Gunneridae</taxon>
        <taxon>Pentapetalae</taxon>
        <taxon>rosids</taxon>
        <taxon>malvids</taxon>
        <taxon>Sapindales</taxon>
        <taxon>Rutaceae</taxon>
        <taxon>Aurantioideae</taxon>
        <taxon>Citrus</taxon>
    </lineage>
</organism>
<comment type="similarity">
    <text evidence="1">Belongs to the plant acyltransferase family.</text>
</comment>
<reference evidence="3 4" key="1">
    <citation type="submission" date="2024-05" db="EMBL/GenBank/DDBJ databases">
        <title>Haplotype-resolved chromosome-level genome assembly of Huyou (Citrus changshanensis).</title>
        <authorList>
            <person name="Miao C."/>
            <person name="Chen W."/>
            <person name="Wu Y."/>
            <person name="Wang L."/>
            <person name="Zhao S."/>
            <person name="Grierson D."/>
            <person name="Xu C."/>
            <person name="Chen K."/>
        </authorList>
    </citation>
    <scope>NUCLEOTIDE SEQUENCE [LARGE SCALE GENOMIC DNA]</scope>
    <source>
        <strain evidence="3">01-14</strain>
        <tissue evidence="3">Leaf</tissue>
    </source>
</reference>
<evidence type="ECO:0000313" key="4">
    <source>
        <dbReference type="Proteomes" id="UP001428341"/>
    </source>
</evidence>
<dbReference type="Gene3D" id="3.30.559.10">
    <property type="entry name" value="Chloramphenicol acetyltransferase-like domain"/>
    <property type="match status" value="1"/>
</dbReference>
<evidence type="ECO:0000256" key="1">
    <source>
        <dbReference type="ARBA" id="ARBA00009861"/>
    </source>
</evidence>
<sequence>MTKKASGLNKVPTARLWWIATAKGSCFLRLKANFKLEQLGDAIQPPCPYLEQLIYNVPCSEGILGCPLLLIEVTRLMCGGFTLAIHFNHTMCDELGLVQFVKTIQEMARVAFPAVRLKGGALCNNPLGYAVALVGFDRIDLGWRKPVFAGIVGAKSIFSYLNRYQKEDGETGTPIPIRSPRPSIKRFEEALKRMVHSWINRKFI</sequence>
<dbReference type="EMBL" id="JBCGBO010000002">
    <property type="protein sequence ID" value="KAK9221214.1"/>
    <property type="molecule type" value="Genomic_DNA"/>
</dbReference>
<evidence type="ECO:0000256" key="2">
    <source>
        <dbReference type="ARBA" id="ARBA00022679"/>
    </source>
</evidence>
<proteinExistence type="inferred from homology"/>
<dbReference type="AlphaFoldDB" id="A0AAP0MS33"/>
<evidence type="ECO:0000313" key="3">
    <source>
        <dbReference type="EMBL" id="KAK9221214.1"/>
    </source>
</evidence>
<gene>
    <name evidence="3" type="ORF">WN944_009640</name>
</gene>
<dbReference type="InterPro" id="IPR050898">
    <property type="entry name" value="Plant_acyltransferase"/>
</dbReference>
<dbReference type="GO" id="GO:0016740">
    <property type="term" value="F:transferase activity"/>
    <property type="evidence" value="ECO:0007669"/>
    <property type="project" value="UniProtKB-KW"/>
</dbReference>